<reference evidence="3" key="1">
    <citation type="submission" date="2018-04" db="EMBL/GenBank/DDBJ databases">
        <authorList>
            <person name="Cornet L."/>
        </authorList>
    </citation>
    <scope>NUCLEOTIDE SEQUENCE [LARGE SCALE GENOMIC DNA]</scope>
</reference>
<proteinExistence type="predicted"/>
<evidence type="ECO:0000313" key="3">
    <source>
        <dbReference type="Proteomes" id="UP000249354"/>
    </source>
</evidence>
<dbReference type="AlphaFoldDB" id="A0A2W4UGJ0"/>
<gene>
    <name evidence="2" type="ORF">DCF25_09850</name>
</gene>
<evidence type="ECO:0000256" key="1">
    <source>
        <dbReference type="SAM" id="MobiDB-lite"/>
    </source>
</evidence>
<feature type="region of interest" description="Disordered" evidence="1">
    <location>
        <begin position="90"/>
        <end position="117"/>
    </location>
</feature>
<organism evidence="2 3">
    <name type="scientific">Leptolyngbya foveolarum</name>
    <dbReference type="NCBI Taxonomy" id="47253"/>
    <lineage>
        <taxon>Bacteria</taxon>
        <taxon>Bacillati</taxon>
        <taxon>Cyanobacteriota</taxon>
        <taxon>Cyanophyceae</taxon>
        <taxon>Leptolyngbyales</taxon>
        <taxon>Leptolyngbyaceae</taxon>
        <taxon>Leptolyngbya group</taxon>
        <taxon>Leptolyngbya</taxon>
    </lineage>
</organism>
<sequence>MTLSLSVPEFLSQHPDVCKQTEAVRSPWKIPLHDPRGLSHGYRQEVNLRPGLNLLIDDYTLAEDLVVEAGSGEACEPYLDLEMSFMLSGQNREEEVRSPSESNPLAQFSTSTKRHPT</sequence>
<comment type="caution">
    <text evidence="2">The sequence shown here is derived from an EMBL/GenBank/DDBJ whole genome shotgun (WGS) entry which is preliminary data.</text>
</comment>
<dbReference type="EMBL" id="QBMC01000055">
    <property type="protein sequence ID" value="PZO18387.1"/>
    <property type="molecule type" value="Genomic_DNA"/>
</dbReference>
<reference evidence="2 3" key="2">
    <citation type="submission" date="2018-06" db="EMBL/GenBank/DDBJ databases">
        <title>Metagenomic assembly of (sub)arctic Cyanobacteria and their associated microbiome from non-axenic cultures.</title>
        <authorList>
            <person name="Baurain D."/>
        </authorList>
    </citation>
    <scope>NUCLEOTIDE SEQUENCE [LARGE SCALE GENOMIC DNA]</scope>
    <source>
        <strain evidence="2">ULC129bin1</strain>
    </source>
</reference>
<dbReference type="Proteomes" id="UP000249354">
    <property type="component" value="Unassembled WGS sequence"/>
</dbReference>
<feature type="compositionally biased region" description="Polar residues" evidence="1">
    <location>
        <begin position="99"/>
        <end position="111"/>
    </location>
</feature>
<evidence type="ECO:0000313" key="2">
    <source>
        <dbReference type="EMBL" id="PZO18387.1"/>
    </source>
</evidence>
<name>A0A2W4UGJ0_9CYAN</name>
<protein>
    <submittedName>
        <fullName evidence="2">Uncharacterized protein</fullName>
    </submittedName>
</protein>
<accession>A0A2W4UGJ0</accession>